<evidence type="ECO:0000313" key="2">
    <source>
        <dbReference type="EMBL" id="QJE30177.1"/>
    </source>
</evidence>
<dbReference type="PANTHER" id="PTHR35532:SF5">
    <property type="entry name" value="CARBOHYDRATE-BINDING DOMAIN-CONTAINING PROTEIN"/>
    <property type="match status" value="1"/>
</dbReference>
<accession>A0A6I2NMV8</accession>
<organism evidence="1 3">
    <name type="scientific">Parabacteroides distasonis</name>
    <dbReference type="NCBI Taxonomy" id="823"/>
    <lineage>
        <taxon>Bacteria</taxon>
        <taxon>Pseudomonadati</taxon>
        <taxon>Bacteroidota</taxon>
        <taxon>Bacteroidia</taxon>
        <taxon>Bacteroidales</taxon>
        <taxon>Tannerellaceae</taxon>
        <taxon>Parabacteroides</taxon>
    </lineage>
</organism>
<evidence type="ECO:0000313" key="4">
    <source>
        <dbReference type="Proteomes" id="UP000501982"/>
    </source>
</evidence>
<name>A0A6I2NMV8_PARDI</name>
<dbReference type="EMBL" id="CP051672">
    <property type="protein sequence ID" value="QJE30177.1"/>
    <property type="molecule type" value="Genomic_DNA"/>
</dbReference>
<dbReference type="Proteomes" id="UP000432516">
    <property type="component" value="Unassembled WGS sequence"/>
</dbReference>
<dbReference type="RefSeq" id="WP_154395762.1">
    <property type="nucleotide sequence ID" value="NZ_CP051672.1"/>
</dbReference>
<dbReference type="PANTHER" id="PTHR35532">
    <property type="entry name" value="SIMILAR TO POLYHYDROXYALKANOATE DEPOLYMERASE"/>
    <property type="match status" value="1"/>
</dbReference>
<dbReference type="EMBL" id="WKNE01000006">
    <property type="protein sequence ID" value="MRZ55169.1"/>
    <property type="molecule type" value="Genomic_DNA"/>
</dbReference>
<reference evidence="1 3" key="1">
    <citation type="journal article" date="2019" name="Nat. Med.">
        <title>A library of human gut bacterial isolates paired with longitudinal multiomics data enables mechanistic microbiome research.</title>
        <authorList>
            <person name="Poyet M."/>
            <person name="Groussin M."/>
            <person name="Gibbons S.M."/>
            <person name="Avila-Pacheco J."/>
            <person name="Jiang X."/>
            <person name="Kearney S.M."/>
            <person name="Perrotta A.R."/>
            <person name="Berdy B."/>
            <person name="Zhao S."/>
            <person name="Lieberman T.D."/>
            <person name="Swanson P.K."/>
            <person name="Smith M."/>
            <person name="Roesemann S."/>
            <person name="Alexander J.E."/>
            <person name="Rich S.A."/>
            <person name="Livny J."/>
            <person name="Vlamakis H."/>
            <person name="Clish C."/>
            <person name="Bullock K."/>
            <person name="Deik A."/>
            <person name="Scott J."/>
            <person name="Pierce K.A."/>
            <person name="Xavier R.J."/>
            <person name="Alm E.J."/>
        </authorList>
    </citation>
    <scope>NUCLEOTIDE SEQUENCE [LARGE SCALE GENOMIC DNA]</scope>
    <source>
        <strain evidence="1 3">BIOML-A2</strain>
    </source>
</reference>
<reference evidence="2 4" key="2">
    <citation type="submission" date="2020-04" db="EMBL/GenBank/DDBJ databases">
        <title>Complete Genomes and Methylome analysis of CBBP consortium that reverse antibiotic-induced susceptibility to vancomycin-resistant Enterococcus faecium infection.</title>
        <authorList>
            <person name="Fomenkov A."/>
            <person name="Zhang Z."/>
            <person name="Pamer E."/>
            <person name="Roberts R.J."/>
        </authorList>
    </citation>
    <scope>NUCLEOTIDE SEQUENCE [LARGE SCALE GENOMIC DNA]</scope>
    <source>
        <strain evidence="4">CBBP</strain>
        <strain evidence="2">CBBP-1</strain>
    </source>
</reference>
<evidence type="ECO:0000313" key="1">
    <source>
        <dbReference type="EMBL" id="MRZ55169.1"/>
    </source>
</evidence>
<protein>
    <recommendedName>
        <fullName evidence="5">Discoidin domain-containing protein</fullName>
    </recommendedName>
</protein>
<evidence type="ECO:0000313" key="3">
    <source>
        <dbReference type="Proteomes" id="UP000432516"/>
    </source>
</evidence>
<sequence>MIYILFFVLCIFYSCNSQNNSIIFSTKKAKSNRNESEKIIKHYESDEQKLAAAKFLIQHMAFHYNKNNSNEVNLQDLYDKHAAISEKYNWMKTPLPWRQEIDSLEKAYAHQIAAFSFLDYKSDIETIKSEWLIKQIDLAFEAWQNNIYTREYPFEMFCEFILPYRFKEGIILEDSKEMFYKRHHTIFKDSVGASFIQRIDSILYYYKDIRYNFFAGDRIPINSVKTFEQIKYGQCGDRSWFNSLVLASSGIASSIDFAPSQGNRNNSHTWNAIITPSQTIPFEPFWDEDRWKYKIMYNNKTTDRKWGKLRFAKVYRNTFSINKTGPLFDPNISKEDIPNLFKNPRIKDVSNEYFDTTNVNILIPKGIKEVPSYAYLCVYNHEKWEPIQWGKIVNRNVTFIGMGRDVVYLPAFYLNGNILPIGNPFYISPTGEKHIFSISNQTQDIYVRSPGFFRDPKDRLQIINPLLNTHIIGINDLEGIVDTLYTITDHSDLWENIINIQSRNKYNSIELQIPSDTFALCDFTLYTQKAEKQEQIRNITIQTPIKHINTYENIDMITDHISATGMIGNIKKNSHGKYKVKIDLGGLYNISTIHYTPYTPSIIQPEYIYKLYYWDQEWKLFDEQKGNKNFLVFKYVPSGTIYRVRNETNKKQKNMQRIFSYKNGYLKWL</sequence>
<proteinExistence type="predicted"/>
<evidence type="ECO:0008006" key="5">
    <source>
        <dbReference type="Google" id="ProtNLM"/>
    </source>
</evidence>
<dbReference type="AlphaFoldDB" id="A0A6I2NMV8"/>
<dbReference type="Proteomes" id="UP000501982">
    <property type="component" value="Chromosome"/>
</dbReference>
<gene>
    <name evidence="1" type="ORF">GKD68_10445</name>
    <name evidence="2" type="ORF">HHO38_18640</name>
</gene>